<evidence type="ECO:0000313" key="1">
    <source>
        <dbReference type="EMBL" id="MDZ5757970.1"/>
    </source>
</evidence>
<accession>A0AAW9JMZ3</accession>
<gene>
    <name evidence="1" type="ORF">RAK27_04790</name>
</gene>
<dbReference type="AlphaFoldDB" id="A0AAW9JMZ3"/>
<dbReference type="Proteomes" id="UP001290462">
    <property type="component" value="Unassembled WGS sequence"/>
</dbReference>
<evidence type="ECO:0000313" key="2">
    <source>
        <dbReference type="Proteomes" id="UP001290462"/>
    </source>
</evidence>
<dbReference type="RefSeq" id="WP_201730536.1">
    <property type="nucleotide sequence ID" value="NZ_CAJGUR010000011.1"/>
</dbReference>
<name>A0AAW9JMZ3_CARML</name>
<sequence length="77" mass="8783">MSECLVSLSDGEKVVLKISEKELFSKISNGDGFLRSRLIRFYNDQEDAIYINPVQIVKITFSSGNSDNAFKIDTRYQ</sequence>
<proteinExistence type="predicted"/>
<organism evidence="1 2">
    <name type="scientific">Carnobacterium maltaromaticum</name>
    <name type="common">Carnobacterium piscicola</name>
    <dbReference type="NCBI Taxonomy" id="2751"/>
    <lineage>
        <taxon>Bacteria</taxon>
        <taxon>Bacillati</taxon>
        <taxon>Bacillota</taxon>
        <taxon>Bacilli</taxon>
        <taxon>Lactobacillales</taxon>
        <taxon>Carnobacteriaceae</taxon>
        <taxon>Carnobacterium</taxon>
    </lineage>
</organism>
<comment type="caution">
    <text evidence="1">The sequence shown here is derived from an EMBL/GenBank/DDBJ whole genome shotgun (WGS) entry which is preliminary data.</text>
</comment>
<reference evidence="1" key="1">
    <citation type="submission" date="2023-08" db="EMBL/GenBank/DDBJ databases">
        <title>Genomic characterization of piscicolin 126 produced by Carnobacterium maltaromaticum CM22 strain isolated from salmon (Salmo salar).</title>
        <authorList>
            <person name="Gonzalez-Gragera E."/>
            <person name="Garcia-Lopez J.D."/>
            <person name="Teso-Perez C."/>
            <person name="Gimenez-Hernandez I."/>
            <person name="Peralta-Sanchez J.M."/>
            <person name="Valdivia E."/>
            <person name="Montalban-Lopez M."/>
            <person name="Martin-Platero A.M."/>
            <person name="Banos A."/>
            <person name="Martinez-Bueno M."/>
        </authorList>
    </citation>
    <scope>NUCLEOTIDE SEQUENCE</scope>
    <source>
        <strain evidence="1">CM22</strain>
    </source>
</reference>
<dbReference type="EMBL" id="JAVBVO010000003">
    <property type="protein sequence ID" value="MDZ5757970.1"/>
    <property type="molecule type" value="Genomic_DNA"/>
</dbReference>
<protein>
    <submittedName>
        <fullName evidence="1">Uncharacterized protein</fullName>
    </submittedName>
</protein>